<dbReference type="Proteomes" id="UP000053958">
    <property type="component" value="Unassembled WGS sequence"/>
</dbReference>
<dbReference type="GeneID" id="25313336"/>
<comment type="caution">
    <text evidence="2">The sequence shown here is derived from an EMBL/GenBank/DDBJ whole genome shotgun (WGS) entry which is preliminary data.</text>
</comment>
<sequence length="185" mass="22269">MVRVGLGRMCLMVRILQRKQIKKKTKKKKKKERRKEEKRREKKRKEEKRREEKRKKKRKRKTKRKRKNARVQVAELEYNFLKEIKKYEDKENKLILKKTSQLIPNSPTPVSFQIIILPALSSSPTTTPQARIRIPIAIHPFIHPHRQSNYLQQDVDVQQRQHESGYDFGEIEKDFDEAHDRSCGC</sequence>
<evidence type="ECO:0000313" key="3">
    <source>
        <dbReference type="Proteomes" id="UP000053958"/>
    </source>
</evidence>
<reference evidence="2 3" key="1">
    <citation type="submission" date="2015-04" db="EMBL/GenBank/DDBJ databases">
        <authorList>
            <person name="Heijne W.H."/>
            <person name="Fedorova N.D."/>
            <person name="Nierman W.C."/>
            <person name="Vollebregt A.W."/>
            <person name="Zhao Z."/>
            <person name="Wu L."/>
            <person name="Kumar M."/>
            <person name="Stam H."/>
            <person name="van den Berg M.A."/>
            <person name="Pel H.J."/>
        </authorList>
    </citation>
    <scope>NUCLEOTIDE SEQUENCE [LARGE SCALE GENOMIC DNA]</scope>
    <source>
        <strain evidence="2 3">CBS 393.64</strain>
    </source>
</reference>
<keyword evidence="3" id="KW-1185">Reference proteome</keyword>
<dbReference type="RefSeq" id="XP_013322776.1">
    <property type="nucleotide sequence ID" value="XM_013467322.1"/>
</dbReference>
<accession>A0A0F4YD98</accession>
<feature type="compositionally biased region" description="Basic residues" evidence="1">
    <location>
        <begin position="17"/>
        <end position="33"/>
    </location>
</feature>
<dbReference type="AlphaFoldDB" id="A0A0F4YD98"/>
<organism evidence="2 3">
    <name type="scientific">Rasamsonia emersonii (strain ATCC 16479 / CBS 393.64 / IMI 116815)</name>
    <dbReference type="NCBI Taxonomy" id="1408163"/>
    <lineage>
        <taxon>Eukaryota</taxon>
        <taxon>Fungi</taxon>
        <taxon>Dikarya</taxon>
        <taxon>Ascomycota</taxon>
        <taxon>Pezizomycotina</taxon>
        <taxon>Eurotiomycetes</taxon>
        <taxon>Eurotiomycetidae</taxon>
        <taxon>Eurotiales</taxon>
        <taxon>Trichocomaceae</taxon>
        <taxon>Rasamsonia</taxon>
    </lineage>
</organism>
<gene>
    <name evidence="2" type="ORF">T310_10266</name>
</gene>
<evidence type="ECO:0000313" key="2">
    <source>
        <dbReference type="EMBL" id="KKA16164.1"/>
    </source>
</evidence>
<name>A0A0F4YD98_RASE3</name>
<feature type="compositionally biased region" description="Basic residues" evidence="1">
    <location>
        <begin position="40"/>
        <end position="69"/>
    </location>
</feature>
<proteinExistence type="predicted"/>
<evidence type="ECO:0000256" key="1">
    <source>
        <dbReference type="SAM" id="MobiDB-lite"/>
    </source>
</evidence>
<protein>
    <submittedName>
        <fullName evidence="2">Uncharacterized protein</fullName>
    </submittedName>
</protein>
<dbReference type="EMBL" id="LASV01000821">
    <property type="protein sequence ID" value="KKA16164.1"/>
    <property type="molecule type" value="Genomic_DNA"/>
</dbReference>
<feature type="region of interest" description="Disordered" evidence="1">
    <location>
        <begin position="17"/>
        <end position="69"/>
    </location>
</feature>